<keyword evidence="4" id="KW-1185">Reference proteome</keyword>
<gene>
    <name evidence="3" type="ORF">LTR09_002764</name>
</gene>
<accession>A0AAJ0LV31</accession>
<comment type="caution">
    <text evidence="3">The sequence shown here is derived from an EMBL/GenBank/DDBJ whole genome shotgun (WGS) entry which is preliminary data.</text>
</comment>
<dbReference type="InterPro" id="IPR036638">
    <property type="entry name" value="HLH_DNA-bd_sf"/>
</dbReference>
<organism evidence="3 4">
    <name type="scientific">Extremus antarcticus</name>
    <dbReference type="NCBI Taxonomy" id="702011"/>
    <lineage>
        <taxon>Eukaryota</taxon>
        <taxon>Fungi</taxon>
        <taxon>Dikarya</taxon>
        <taxon>Ascomycota</taxon>
        <taxon>Pezizomycotina</taxon>
        <taxon>Dothideomycetes</taxon>
        <taxon>Dothideomycetidae</taxon>
        <taxon>Mycosphaerellales</taxon>
        <taxon>Extremaceae</taxon>
        <taxon>Extremus</taxon>
    </lineage>
</organism>
<dbReference type="GO" id="GO:0046983">
    <property type="term" value="F:protein dimerization activity"/>
    <property type="evidence" value="ECO:0007669"/>
    <property type="project" value="InterPro"/>
</dbReference>
<feature type="compositionally biased region" description="Acidic residues" evidence="1">
    <location>
        <begin position="290"/>
        <end position="307"/>
    </location>
</feature>
<feature type="compositionally biased region" description="Polar residues" evidence="1">
    <location>
        <begin position="169"/>
        <end position="190"/>
    </location>
</feature>
<dbReference type="SMART" id="SM00353">
    <property type="entry name" value="HLH"/>
    <property type="match status" value="1"/>
</dbReference>
<sequence>MLATLSLPPELATIAFTAGASNPYMGTTAYDQRPIFSPSVSSYTQHLFHARRPSSNTGLNMPRPNPPPTPGSSSDIRGKEGAHGAPAFNLPPTAFQEADRASNSSSTSSANGSDSSYRPISPAPQPVSPTRKRSAAQAGPVVTKDDFALPPPPTRSRKIIQMKPHSGESGDQSHPGLSTSPQANKMNGATQAGAKRKPNGGGTTAAGRKIARKTAHSLIERRRRSKMNEEFGVLKDMIPACKGQEMHKLAILQASIEYLRYLEKCVTDLQAQHNSPRPAPPMAAPRSMQEDDDDDDDQDEEMEDDEVPAASTPATTAQVRSGSLVSLPSLSQMTSASTTSPSIFPTGRHYSVSSTSQASYSPYFHSTHTSPAFGPQLAHMSNVPGSTGTFRETFGLGSPALQPLDSAQHMRQVGENISDLADKRRPKAAKTGRSEHELDQEATAALLMLNHDRRSWQQTRPEGGPVRTGTGMSVRDLLSG</sequence>
<name>A0AAJ0LV31_9PEZI</name>
<dbReference type="Proteomes" id="UP001271007">
    <property type="component" value="Unassembled WGS sequence"/>
</dbReference>
<dbReference type="Gene3D" id="4.10.280.10">
    <property type="entry name" value="Helix-loop-helix DNA-binding domain"/>
    <property type="match status" value="1"/>
</dbReference>
<feature type="compositionally biased region" description="Low complexity" evidence="1">
    <location>
        <begin position="101"/>
        <end position="116"/>
    </location>
</feature>
<dbReference type="SUPFAM" id="SSF47459">
    <property type="entry name" value="HLH, helix-loop-helix DNA-binding domain"/>
    <property type="match status" value="1"/>
</dbReference>
<feature type="region of interest" description="Disordered" evidence="1">
    <location>
        <begin position="271"/>
        <end position="321"/>
    </location>
</feature>
<dbReference type="AlphaFoldDB" id="A0AAJ0LV31"/>
<dbReference type="PANTHER" id="PTHR46266">
    <property type="entry name" value="TRANSCRIPTION FACTOR TT8"/>
    <property type="match status" value="1"/>
</dbReference>
<dbReference type="EMBL" id="JAWDJX010000006">
    <property type="protein sequence ID" value="KAK3056257.1"/>
    <property type="molecule type" value="Genomic_DNA"/>
</dbReference>
<evidence type="ECO:0000259" key="2">
    <source>
        <dbReference type="PROSITE" id="PS50888"/>
    </source>
</evidence>
<dbReference type="InterPro" id="IPR011598">
    <property type="entry name" value="bHLH_dom"/>
</dbReference>
<proteinExistence type="predicted"/>
<dbReference type="CDD" id="cd00083">
    <property type="entry name" value="bHLH_SF"/>
    <property type="match status" value="1"/>
</dbReference>
<feature type="region of interest" description="Disordered" evidence="1">
    <location>
        <begin position="449"/>
        <end position="480"/>
    </location>
</feature>
<protein>
    <recommendedName>
        <fullName evidence="2">BHLH domain-containing protein</fullName>
    </recommendedName>
</protein>
<evidence type="ECO:0000256" key="1">
    <source>
        <dbReference type="SAM" id="MobiDB-lite"/>
    </source>
</evidence>
<dbReference type="PANTHER" id="PTHR46266:SF4">
    <property type="entry name" value="TRANSCRIPTION FACTOR TT8"/>
    <property type="match status" value="1"/>
</dbReference>
<evidence type="ECO:0000313" key="3">
    <source>
        <dbReference type="EMBL" id="KAK3056257.1"/>
    </source>
</evidence>
<dbReference type="PROSITE" id="PS50888">
    <property type="entry name" value="BHLH"/>
    <property type="match status" value="1"/>
</dbReference>
<evidence type="ECO:0000313" key="4">
    <source>
        <dbReference type="Proteomes" id="UP001271007"/>
    </source>
</evidence>
<feature type="compositionally biased region" description="Polar residues" evidence="1">
    <location>
        <begin position="312"/>
        <end position="321"/>
    </location>
</feature>
<dbReference type="Pfam" id="PF00010">
    <property type="entry name" value="HLH"/>
    <property type="match status" value="1"/>
</dbReference>
<reference evidence="3" key="1">
    <citation type="submission" date="2023-04" db="EMBL/GenBank/DDBJ databases">
        <title>Black Yeasts Isolated from many extreme environments.</title>
        <authorList>
            <person name="Coleine C."/>
            <person name="Stajich J.E."/>
            <person name="Selbmann L."/>
        </authorList>
    </citation>
    <scope>NUCLEOTIDE SEQUENCE</scope>
    <source>
        <strain evidence="3">CCFEE 5312</strain>
    </source>
</reference>
<feature type="region of interest" description="Disordered" evidence="1">
    <location>
        <begin position="52"/>
        <end position="208"/>
    </location>
</feature>
<feature type="domain" description="BHLH" evidence="2">
    <location>
        <begin position="211"/>
        <end position="262"/>
    </location>
</feature>